<organism evidence="3 4">
    <name type="scientific">Companilactobacillus heilongjiangensis</name>
    <dbReference type="NCBI Taxonomy" id="1074467"/>
    <lineage>
        <taxon>Bacteria</taxon>
        <taxon>Bacillati</taxon>
        <taxon>Bacillota</taxon>
        <taxon>Bacilli</taxon>
        <taxon>Lactobacillales</taxon>
        <taxon>Lactobacillaceae</taxon>
        <taxon>Companilactobacillus</taxon>
    </lineage>
</organism>
<reference evidence="3 4" key="1">
    <citation type="submission" date="2015-08" db="EMBL/GenBank/DDBJ databases">
        <title>Genomic sequence of Lactobacillus heilongjiangensis DSM 28069, isolated from Chinese traditional pickle.</title>
        <authorList>
            <person name="Jiang X."/>
            <person name="Zheng B."/>
            <person name="Cheng H."/>
        </authorList>
    </citation>
    <scope>NUCLEOTIDE SEQUENCE [LARGE SCALE GENOMIC DNA]</scope>
    <source>
        <strain evidence="3 4">DSM 28069</strain>
    </source>
</reference>
<dbReference type="EMBL" id="CP012559">
    <property type="protein sequence ID" value="ALB29780.1"/>
    <property type="molecule type" value="Genomic_DNA"/>
</dbReference>
<dbReference type="PANTHER" id="PTHR33295:SF20">
    <property type="entry name" value="ATPASE"/>
    <property type="match status" value="1"/>
</dbReference>
<keyword evidence="4" id="KW-1185">Reference proteome</keyword>
<accession>A0A0K2LET2</accession>
<dbReference type="InterPro" id="IPR025420">
    <property type="entry name" value="DUF4143"/>
</dbReference>
<dbReference type="Proteomes" id="UP000061546">
    <property type="component" value="Chromosome"/>
</dbReference>
<dbReference type="SUPFAM" id="SSF52540">
    <property type="entry name" value="P-loop containing nucleoside triphosphate hydrolases"/>
    <property type="match status" value="1"/>
</dbReference>
<evidence type="ECO:0000313" key="4">
    <source>
        <dbReference type="Proteomes" id="UP000061546"/>
    </source>
</evidence>
<sequence>MIVRDLYLNKLRKFQNTEFVKVITGVRRSGKTFILRLFRDELRQQGIPDDQIIFINFESMKYQDLLSKNALYDYVMKSLIPDKKMYLFFDEIQRVTGWEDVINSFRVDFDADIYVSGSNASLLSGELATLLTGRMVEIPIYPLSFKEYLQFRDITDQPERYFNDYITEGGFPAVALVDDASVKQSILDGIYSSILLRDVTERAQIRDDGQLTQISNYLLSEIGNLISGNKIAGVLSNEGFKTANATSVLRYINLLQNAFLFYPAKRYDIRGKAYLRTVAKYYAVDTGLRNTTLNRNYHDNFGHQIENIVYLELRRRGYQVDVGKDDTKEIDFIARKGNETRYYQVTMQLPDDNDREISNLAVLPDNFPKVVLTANRMDVGHVNGISVEYIIDWLLS</sequence>
<proteinExistence type="predicted"/>
<name>A0A0K2LET2_9LACO</name>
<dbReference type="STRING" id="1074467.JP39_10695"/>
<dbReference type="Gene3D" id="3.40.50.300">
    <property type="entry name" value="P-loop containing nucleotide triphosphate hydrolases"/>
    <property type="match status" value="1"/>
</dbReference>
<gene>
    <name evidence="3" type="ORF">JP39_10695</name>
</gene>
<dbReference type="GO" id="GO:0016787">
    <property type="term" value="F:hydrolase activity"/>
    <property type="evidence" value="ECO:0007669"/>
    <property type="project" value="UniProtKB-KW"/>
</dbReference>
<dbReference type="RefSeq" id="WP_041500254.1">
    <property type="nucleotide sequence ID" value="NZ_BJDV01000003.1"/>
</dbReference>
<dbReference type="Pfam" id="PF13635">
    <property type="entry name" value="DUF4143"/>
    <property type="match status" value="1"/>
</dbReference>
<keyword evidence="3" id="KW-0378">Hydrolase</keyword>
<protein>
    <submittedName>
        <fullName evidence="3">Nucleoside triphosphate hydrolase</fullName>
    </submittedName>
</protein>
<dbReference type="PANTHER" id="PTHR33295">
    <property type="entry name" value="ATPASE"/>
    <property type="match status" value="1"/>
</dbReference>
<feature type="domain" description="AAA" evidence="1">
    <location>
        <begin position="20"/>
        <end position="149"/>
    </location>
</feature>
<evidence type="ECO:0000259" key="1">
    <source>
        <dbReference type="Pfam" id="PF13173"/>
    </source>
</evidence>
<dbReference type="InterPro" id="IPR041682">
    <property type="entry name" value="AAA_14"/>
</dbReference>
<dbReference type="InterPro" id="IPR027417">
    <property type="entry name" value="P-loop_NTPase"/>
</dbReference>
<feature type="domain" description="DUF4143" evidence="2">
    <location>
        <begin position="197"/>
        <end position="340"/>
    </location>
</feature>
<evidence type="ECO:0000259" key="2">
    <source>
        <dbReference type="Pfam" id="PF13635"/>
    </source>
</evidence>
<dbReference type="Pfam" id="PF13173">
    <property type="entry name" value="AAA_14"/>
    <property type="match status" value="1"/>
</dbReference>
<dbReference type="OrthoDB" id="9801684at2"/>
<dbReference type="KEGG" id="lhi:JP39_10695"/>
<dbReference type="AlphaFoldDB" id="A0A0K2LET2"/>
<evidence type="ECO:0000313" key="3">
    <source>
        <dbReference type="EMBL" id="ALB29780.1"/>
    </source>
</evidence>